<dbReference type="PANTHER" id="PTHR30266">
    <property type="entry name" value="MECHANOSENSITIVE CHANNEL MSCL"/>
    <property type="match status" value="1"/>
</dbReference>
<evidence type="ECO:0000256" key="3">
    <source>
        <dbReference type="ARBA" id="ARBA00022475"/>
    </source>
</evidence>
<organism evidence="10">
    <name type="scientific">candidate division WOR-3 bacterium</name>
    <dbReference type="NCBI Taxonomy" id="2052148"/>
    <lineage>
        <taxon>Bacteria</taxon>
        <taxon>Bacteria division WOR-3</taxon>
    </lineage>
</organism>
<keyword evidence="6 9" id="KW-0406">Ion transport</keyword>
<dbReference type="GO" id="GO:0008381">
    <property type="term" value="F:mechanosensitive monoatomic ion channel activity"/>
    <property type="evidence" value="ECO:0007669"/>
    <property type="project" value="UniProtKB-UniRule"/>
</dbReference>
<gene>
    <name evidence="9 10" type="primary">mscL</name>
    <name evidence="10" type="ORF">ENV60_07920</name>
</gene>
<dbReference type="PRINTS" id="PR01264">
    <property type="entry name" value="MECHCHANNEL"/>
</dbReference>
<comment type="subunit">
    <text evidence="9">Homopentamer.</text>
</comment>
<dbReference type="EMBL" id="DTGZ01000148">
    <property type="protein sequence ID" value="HGV98207.1"/>
    <property type="molecule type" value="Genomic_DNA"/>
</dbReference>
<proteinExistence type="inferred from homology"/>
<dbReference type="AlphaFoldDB" id="A0A7C4TCA7"/>
<reference evidence="10" key="1">
    <citation type="journal article" date="2020" name="mSystems">
        <title>Genome- and Community-Level Interaction Insights into Carbon Utilization and Element Cycling Functions of Hydrothermarchaeota in Hydrothermal Sediment.</title>
        <authorList>
            <person name="Zhou Z."/>
            <person name="Liu Y."/>
            <person name="Xu W."/>
            <person name="Pan J."/>
            <person name="Luo Z.H."/>
            <person name="Li M."/>
        </authorList>
    </citation>
    <scope>NUCLEOTIDE SEQUENCE [LARGE SCALE GENOMIC DNA]</scope>
    <source>
        <strain evidence="10">SpSt-774</strain>
    </source>
</reference>
<evidence type="ECO:0000256" key="6">
    <source>
        <dbReference type="ARBA" id="ARBA00023065"/>
    </source>
</evidence>
<keyword evidence="5 9" id="KW-1133">Transmembrane helix</keyword>
<accession>A0A7C4TCA7</accession>
<dbReference type="Pfam" id="PF01741">
    <property type="entry name" value="MscL"/>
    <property type="match status" value="1"/>
</dbReference>
<keyword evidence="4 9" id="KW-0812">Transmembrane</keyword>
<evidence type="ECO:0000256" key="5">
    <source>
        <dbReference type="ARBA" id="ARBA00022989"/>
    </source>
</evidence>
<evidence type="ECO:0000256" key="9">
    <source>
        <dbReference type="HAMAP-Rule" id="MF_00115"/>
    </source>
</evidence>
<comment type="function">
    <text evidence="9">Channel that opens in response to stretch forces in the membrane lipid bilayer. May participate in the regulation of osmotic pressure changes within the cell.</text>
</comment>
<evidence type="ECO:0000256" key="4">
    <source>
        <dbReference type="ARBA" id="ARBA00022692"/>
    </source>
</evidence>
<feature type="transmembrane region" description="Helical" evidence="9">
    <location>
        <begin position="80"/>
        <end position="101"/>
    </location>
</feature>
<evidence type="ECO:0000256" key="7">
    <source>
        <dbReference type="ARBA" id="ARBA00023136"/>
    </source>
</evidence>
<evidence type="ECO:0000256" key="2">
    <source>
        <dbReference type="ARBA" id="ARBA00022448"/>
    </source>
</evidence>
<sequence length="146" mass="15951">MFSEFKKFAMRGNVIDLAVGFIMGGAFGAIVNSLVNDIIMPPIGLLLNKVDFSNLFINLSGKPFASLAEAKKAGVPTINYGLFLNTVINFIIVAFALFLIIRQVNRWTAPKPQAPAPPTTKECPFCFTIIPIKAVRCPNCTSELKE</sequence>
<keyword evidence="7 9" id="KW-0472">Membrane</keyword>
<evidence type="ECO:0000256" key="1">
    <source>
        <dbReference type="ARBA" id="ARBA00004141"/>
    </source>
</evidence>
<dbReference type="Gene3D" id="1.10.1200.120">
    <property type="entry name" value="Large-conductance mechanosensitive channel, MscL, domain 1"/>
    <property type="match status" value="1"/>
</dbReference>
<dbReference type="InterPro" id="IPR001185">
    <property type="entry name" value="MS_channel"/>
</dbReference>
<dbReference type="InterPro" id="IPR036019">
    <property type="entry name" value="MscL_channel"/>
</dbReference>
<feature type="transmembrane region" description="Helical" evidence="9">
    <location>
        <begin position="12"/>
        <end position="35"/>
    </location>
</feature>
<dbReference type="PANTHER" id="PTHR30266:SF2">
    <property type="entry name" value="LARGE-CONDUCTANCE MECHANOSENSITIVE CHANNEL"/>
    <property type="match status" value="1"/>
</dbReference>
<evidence type="ECO:0000313" key="10">
    <source>
        <dbReference type="EMBL" id="HGV98207.1"/>
    </source>
</evidence>
<dbReference type="InterPro" id="IPR037673">
    <property type="entry name" value="MSC/AndL"/>
</dbReference>
<dbReference type="HAMAP" id="MF_00115">
    <property type="entry name" value="MscL"/>
    <property type="match status" value="1"/>
</dbReference>
<comment type="caution">
    <text evidence="10">The sequence shown here is derived from an EMBL/GenBank/DDBJ whole genome shotgun (WGS) entry which is preliminary data.</text>
</comment>
<dbReference type="NCBIfam" id="TIGR00220">
    <property type="entry name" value="mscL"/>
    <property type="match status" value="1"/>
</dbReference>
<keyword evidence="2 9" id="KW-0813">Transport</keyword>
<protein>
    <recommendedName>
        <fullName evidence="9">Large-conductance mechanosensitive channel</fullName>
    </recommendedName>
</protein>
<evidence type="ECO:0000256" key="8">
    <source>
        <dbReference type="ARBA" id="ARBA00023303"/>
    </source>
</evidence>
<comment type="similarity">
    <text evidence="9">Belongs to the MscL family.</text>
</comment>
<dbReference type="GO" id="GO:0005886">
    <property type="term" value="C:plasma membrane"/>
    <property type="evidence" value="ECO:0007669"/>
    <property type="project" value="UniProtKB-SubCell"/>
</dbReference>
<comment type="subcellular location">
    <subcellularLocation>
        <location evidence="9">Cell membrane</location>
        <topology evidence="9">Multi-pass membrane protein</topology>
    </subcellularLocation>
    <subcellularLocation>
        <location evidence="1">Membrane</location>
        <topology evidence="1">Multi-pass membrane protein</topology>
    </subcellularLocation>
</comment>
<dbReference type="SUPFAM" id="SSF81330">
    <property type="entry name" value="Gated mechanosensitive channel"/>
    <property type="match status" value="1"/>
</dbReference>
<name>A0A7C4TCA7_UNCW3</name>
<keyword evidence="3 9" id="KW-1003">Cell membrane</keyword>
<keyword evidence="8 9" id="KW-0407">Ion channel</keyword>